<dbReference type="CDD" id="cd00555">
    <property type="entry name" value="Maf"/>
    <property type="match status" value="1"/>
</dbReference>
<name>A0A4Q7Z3I2_9GAMM</name>
<dbReference type="OrthoDB" id="9807767at2"/>
<dbReference type="InterPro" id="IPR003697">
    <property type="entry name" value="Maf-like"/>
</dbReference>
<dbReference type="GO" id="GO:0009117">
    <property type="term" value="P:nucleotide metabolic process"/>
    <property type="evidence" value="ECO:0007669"/>
    <property type="project" value="UniProtKB-KW"/>
</dbReference>
<sequence>MLYLASTSPRRRELLQQIGLVFDVLKISVDESELDEESPAEYVARLAVAKAQSAQGMVGEQDLVLAADTTVVRDGVVIGKPATLEEAMAIWESLSGRSHQVMTGIAMARGELVTHRVVTTEVHFRPISRPEMEAYWQTGEPQDKAGGYGIQGRGAIWVDRIAGSYSNVVGLPLAETAEMLEAFGYSVWTMT</sequence>
<dbReference type="EMBL" id="SHKX01000012">
    <property type="protein sequence ID" value="RZU44922.1"/>
    <property type="molecule type" value="Genomic_DNA"/>
</dbReference>
<evidence type="ECO:0000313" key="6">
    <source>
        <dbReference type="Proteomes" id="UP000292423"/>
    </source>
</evidence>
<feature type="active site" description="Proton acceptor" evidence="4">
    <location>
        <position position="68"/>
    </location>
</feature>
<dbReference type="NCBIfam" id="TIGR00172">
    <property type="entry name" value="maf"/>
    <property type="match status" value="1"/>
</dbReference>
<dbReference type="InterPro" id="IPR029001">
    <property type="entry name" value="ITPase-like_fam"/>
</dbReference>
<dbReference type="PANTHER" id="PTHR43213">
    <property type="entry name" value="BIFUNCTIONAL DTTP/UTP PYROPHOSPHATASE/METHYLTRANSFERASE PROTEIN-RELATED"/>
    <property type="match status" value="1"/>
</dbReference>
<feature type="site" description="Important for substrate specificity" evidence="4">
    <location>
        <position position="10"/>
    </location>
</feature>
<keyword evidence="3 4" id="KW-0546">Nucleotide metabolism</keyword>
<dbReference type="PANTHER" id="PTHR43213:SF5">
    <property type="entry name" value="BIFUNCTIONAL DTTP_UTP PYROPHOSPHATASE_METHYLTRANSFERASE PROTEIN-RELATED"/>
    <property type="match status" value="1"/>
</dbReference>
<dbReference type="PIRSF" id="PIRSF006305">
    <property type="entry name" value="Maf"/>
    <property type="match status" value="1"/>
</dbReference>
<comment type="cofactor">
    <cofactor evidence="1 4">
        <name>a divalent metal cation</name>
        <dbReference type="ChEBI" id="CHEBI:60240"/>
    </cofactor>
</comment>
<dbReference type="Pfam" id="PF02545">
    <property type="entry name" value="Maf"/>
    <property type="match status" value="1"/>
</dbReference>
<comment type="caution">
    <text evidence="5">The sequence shown here is derived from an EMBL/GenBank/DDBJ whole genome shotgun (WGS) entry which is preliminary data.</text>
</comment>
<dbReference type="RefSeq" id="WP_130412773.1">
    <property type="nucleotide sequence ID" value="NZ_SHKX01000012.1"/>
</dbReference>
<evidence type="ECO:0000256" key="1">
    <source>
        <dbReference type="ARBA" id="ARBA00001968"/>
    </source>
</evidence>
<comment type="function">
    <text evidence="4">Nucleoside triphosphate pyrophosphatase that hydrolyzes dTTP and UTP. May have a dual role in cell division arrest and in preventing the incorporation of modified nucleotides into cellular nucleic acids.</text>
</comment>
<comment type="catalytic activity">
    <reaction evidence="4">
        <text>dTTP + H2O = dTMP + diphosphate + H(+)</text>
        <dbReference type="Rhea" id="RHEA:28534"/>
        <dbReference type="ChEBI" id="CHEBI:15377"/>
        <dbReference type="ChEBI" id="CHEBI:15378"/>
        <dbReference type="ChEBI" id="CHEBI:33019"/>
        <dbReference type="ChEBI" id="CHEBI:37568"/>
        <dbReference type="ChEBI" id="CHEBI:63528"/>
        <dbReference type="EC" id="3.6.1.9"/>
    </reaction>
</comment>
<keyword evidence="4" id="KW-0963">Cytoplasm</keyword>
<dbReference type="Proteomes" id="UP000292423">
    <property type="component" value="Unassembled WGS sequence"/>
</dbReference>
<evidence type="ECO:0000256" key="2">
    <source>
        <dbReference type="ARBA" id="ARBA00022801"/>
    </source>
</evidence>
<gene>
    <name evidence="5" type="ORF">EV700_1725</name>
</gene>
<dbReference type="GO" id="GO:0005737">
    <property type="term" value="C:cytoplasm"/>
    <property type="evidence" value="ECO:0007669"/>
    <property type="project" value="UniProtKB-SubCell"/>
</dbReference>
<dbReference type="HAMAP" id="MF_00528">
    <property type="entry name" value="Maf"/>
    <property type="match status" value="1"/>
</dbReference>
<comment type="similarity">
    <text evidence="4">Belongs to the Maf family. YhdE subfamily.</text>
</comment>
<protein>
    <recommendedName>
        <fullName evidence="4">dTTP/UTP pyrophosphatase</fullName>
        <shortName evidence="4">dTTPase/UTPase</shortName>
        <ecNumber evidence="4">3.6.1.9</ecNumber>
    </recommendedName>
    <alternativeName>
        <fullName evidence="4">Nucleoside triphosphate pyrophosphatase</fullName>
    </alternativeName>
    <alternativeName>
        <fullName evidence="4">Nucleotide pyrophosphatase</fullName>
        <shortName evidence="4">Nucleotide PPase</shortName>
    </alternativeName>
</protein>
<evidence type="ECO:0000256" key="3">
    <source>
        <dbReference type="ARBA" id="ARBA00023080"/>
    </source>
</evidence>
<proteinExistence type="inferred from homology"/>
<feature type="site" description="Important for substrate specificity" evidence="4">
    <location>
        <position position="151"/>
    </location>
</feature>
<comment type="subcellular location">
    <subcellularLocation>
        <location evidence="4">Cytoplasm</location>
    </subcellularLocation>
</comment>
<accession>A0A4Q7Z3I2</accession>
<keyword evidence="6" id="KW-1185">Reference proteome</keyword>
<dbReference type="EC" id="3.6.1.9" evidence="4"/>
<dbReference type="SUPFAM" id="SSF52972">
    <property type="entry name" value="ITPase-like"/>
    <property type="match status" value="1"/>
</dbReference>
<organism evidence="5 6">
    <name type="scientific">Fluviicoccus keumensis</name>
    <dbReference type="NCBI Taxonomy" id="1435465"/>
    <lineage>
        <taxon>Bacteria</taxon>
        <taxon>Pseudomonadati</taxon>
        <taxon>Pseudomonadota</taxon>
        <taxon>Gammaproteobacteria</taxon>
        <taxon>Moraxellales</taxon>
        <taxon>Moraxellaceae</taxon>
        <taxon>Fluviicoccus</taxon>
    </lineage>
</organism>
<evidence type="ECO:0000256" key="4">
    <source>
        <dbReference type="HAMAP-Rule" id="MF_00528"/>
    </source>
</evidence>
<dbReference type="GO" id="GO:0036218">
    <property type="term" value="F:dTTP diphosphatase activity"/>
    <property type="evidence" value="ECO:0007669"/>
    <property type="project" value="RHEA"/>
</dbReference>
<dbReference type="GO" id="GO:0036221">
    <property type="term" value="F:UTP diphosphatase activity"/>
    <property type="evidence" value="ECO:0007669"/>
    <property type="project" value="RHEA"/>
</dbReference>
<comment type="catalytic activity">
    <reaction evidence="4">
        <text>UTP + H2O = UMP + diphosphate + H(+)</text>
        <dbReference type="Rhea" id="RHEA:29395"/>
        <dbReference type="ChEBI" id="CHEBI:15377"/>
        <dbReference type="ChEBI" id="CHEBI:15378"/>
        <dbReference type="ChEBI" id="CHEBI:33019"/>
        <dbReference type="ChEBI" id="CHEBI:46398"/>
        <dbReference type="ChEBI" id="CHEBI:57865"/>
        <dbReference type="EC" id="3.6.1.9"/>
    </reaction>
</comment>
<evidence type="ECO:0000313" key="5">
    <source>
        <dbReference type="EMBL" id="RZU44922.1"/>
    </source>
</evidence>
<comment type="caution">
    <text evidence="4">Lacks conserved residue(s) required for the propagation of feature annotation.</text>
</comment>
<dbReference type="AlphaFoldDB" id="A0A4Q7Z3I2"/>
<keyword evidence="2 4" id="KW-0378">Hydrolase</keyword>
<reference evidence="5 6" key="1">
    <citation type="submission" date="2019-02" db="EMBL/GenBank/DDBJ databases">
        <title>Genomic Encyclopedia of Type Strains, Phase IV (KMG-IV): sequencing the most valuable type-strain genomes for metagenomic binning, comparative biology and taxonomic classification.</title>
        <authorList>
            <person name="Goeker M."/>
        </authorList>
    </citation>
    <scope>NUCLEOTIDE SEQUENCE [LARGE SCALE GENOMIC DNA]</scope>
    <source>
        <strain evidence="5 6">DSM 105135</strain>
    </source>
</reference>
<feature type="site" description="Important for substrate specificity" evidence="4">
    <location>
        <position position="69"/>
    </location>
</feature>
<dbReference type="Gene3D" id="3.90.950.10">
    <property type="match status" value="1"/>
</dbReference>